<dbReference type="InterPro" id="IPR022735">
    <property type="entry name" value="bMERB_dom"/>
</dbReference>
<evidence type="ECO:0000259" key="11">
    <source>
        <dbReference type="PROSITE" id="PS50023"/>
    </source>
</evidence>
<dbReference type="InterPro" id="IPR036872">
    <property type="entry name" value="CH_dom_sf"/>
</dbReference>
<feature type="compositionally biased region" description="Basic and acidic residues" evidence="9">
    <location>
        <begin position="757"/>
        <end position="796"/>
    </location>
</feature>
<feature type="compositionally biased region" description="Basic and acidic residues" evidence="9">
    <location>
        <begin position="177"/>
        <end position="190"/>
    </location>
</feature>
<feature type="compositionally biased region" description="Low complexity" evidence="9">
    <location>
        <begin position="725"/>
        <end position="745"/>
    </location>
</feature>
<evidence type="ECO:0000259" key="10">
    <source>
        <dbReference type="PROSITE" id="PS50021"/>
    </source>
</evidence>
<dbReference type="InterPro" id="IPR001781">
    <property type="entry name" value="Znf_LIM"/>
</dbReference>
<keyword evidence="6 8" id="KW-0440">LIM domain</keyword>
<dbReference type="EMBL" id="LSMT01000028">
    <property type="protein sequence ID" value="PFX32013.1"/>
    <property type="molecule type" value="Genomic_DNA"/>
</dbReference>
<proteinExistence type="predicted"/>
<feature type="region of interest" description="Disordered" evidence="9">
    <location>
        <begin position="662"/>
        <end position="811"/>
    </location>
</feature>
<keyword evidence="7" id="KW-0175">Coiled coil</keyword>
<dbReference type="SUPFAM" id="SSF47576">
    <property type="entry name" value="Calponin-homology domain, CH-domain"/>
    <property type="match status" value="1"/>
</dbReference>
<feature type="region of interest" description="Disordered" evidence="9">
    <location>
        <begin position="350"/>
        <end position="622"/>
    </location>
</feature>
<evidence type="ECO:0000256" key="9">
    <source>
        <dbReference type="SAM" id="MobiDB-lite"/>
    </source>
</evidence>
<feature type="compositionally biased region" description="Basic and acidic residues" evidence="9">
    <location>
        <begin position="474"/>
        <end position="501"/>
    </location>
</feature>
<feature type="compositionally biased region" description="Polar residues" evidence="9">
    <location>
        <begin position="565"/>
        <end position="576"/>
    </location>
</feature>
<dbReference type="AlphaFoldDB" id="A0A2B4SSE8"/>
<feature type="compositionally biased region" description="Polar residues" evidence="9">
    <location>
        <begin position="444"/>
        <end position="456"/>
    </location>
</feature>
<keyword evidence="4" id="KW-0967">Endosome</keyword>
<dbReference type="GO" id="GO:0005768">
    <property type="term" value="C:endosome"/>
    <property type="evidence" value="ECO:0007669"/>
    <property type="project" value="UniProtKB-SubCell"/>
</dbReference>
<keyword evidence="3 8" id="KW-0479">Metal-binding</keyword>
<dbReference type="Pfam" id="PF12130">
    <property type="entry name" value="bMERB_dom"/>
    <property type="match status" value="1"/>
</dbReference>
<feature type="domain" description="LIM zinc-binding" evidence="11">
    <location>
        <begin position="226"/>
        <end position="289"/>
    </location>
</feature>
<dbReference type="Gene3D" id="1.10.418.10">
    <property type="entry name" value="Calponin-like domain"/>
    <property type="match status" value="1"/>
</dbReference>
<dbReference type="Proteomes" id="UP000225706">
    <property type="component" value="Unassembled WGS sequence"/>
</dbReference>
<feature type="region of interest" description="Disordered" evidence="9">
    <location>
        <begin position="127"/>
        <end position="150"/>
    </location>
</feature>
<evidence type="ECO:0000259" key="12">
    <source>
        <dbReference type="PROSITE" id="PS51848"/>
    </source>
</evidence>
<feature type="compositionally biased region" description="Polar residues" evidence="9">
    <location>
        <begin position="828"/>
        <end position="838"/>
    </location>
</feature>
<accession>A0A2B4SSE8</accession>
<dbReference type="CDD" id="cd09358">
    <property type="entry name" value="LIM_Mical_like"/>
    <property type="match status" value="1"/>
</dbReference>
<evidence type="ECO:0000256" key="8">
    <source>
        <dbReference type="PROSITE-ProRule" id="PRU00125"/>
    </source>
</evidence>
<dbReference type="PANTHER" id="PTHR23167:SF46">
    <property type="entry name" value="EPS15 HOMOLOGY DOMAIN CONTAINING PROTEIN-BINDING PROTEIN 1, ISOFORM F"/>
    <property type="match status" value="1"/>
</dbReference>
<evidence type="ECO:0000256" key="2">
    <source>
        <dbReference type="ARBA" id="ARBA00022553"/>
    </source>
</evidence>
<feature type="compositionally biased region" description="Basic residues" evidence="9">
    <location>
        <begin position="387"/>
        <end position="403"/>
    </location>
</feature>
<evidence type="ECO:0000256" key="5">
    <source>
        <dbReference type="ARBA" id="ARBA00022833"/>
    </source>
</evidence>
<feature type="domain" description="BMERB" evidence="12">
    <location>
        <begin position="1064"/>
        <end position="1223"/>
    </location>
</feature>
<dbReference type="GO" id="GO:0046872">
    <property type="term" value="F:metal ion binding"/>
    <property type="evidence" value="ECO:0007669"/>
    <property type="project" value="UniProtKB-KW"/>
</dbReference>
<feature type="region of interest" description="Disordered" evidence="9">
    <location>
        <begin position="828"/>
        <end position="894"/>
    </location>
</feature>
<feature type="compositionally biased region" description="Basic and acidic residues" evidence="9">
    <location>
        <begin position="579"/>
        <end position="590"/>
    </location>
</feature>
<comment type="subcellular location">
    <subcellularLocation>
        <location evidence="1">Endosome</location>
    </subcellularLocation>
</comment>
<gene>
    <name evidence="13" type="primary">MICALL2</name>
    <name evidence="13" type="ORF">AWC38_SpisGene3134</name>
</gene>
<dbReference type="PROSITE" id="PS50021">
    <property type="entry name" value="CH"/>
    <property type="match status" value="1"/>
</dbReference>
<evidence type="ECO:0000256" key="7">
    <source>
        <dbReference type="ARBA" id="ARBA00023054"/>
    </source>
</evidence>
<dbReference type="PROSITE" id="PS50023">
    <property type="entry name" value="LIM_DOMAIN_2"/>
    <property type="match status" value="1"/>
</dbReference>
<evidence type="ECO:0000256" key="6">
    <source>
        <dbReference type="ARBA" id="ARBA00023038"/>
    </source>
</evidence>
<keyword evidence="2" id="KW-0597">Phosphoprotein</keyword>
<dbReference type="InterPro" id="IPR001715">
    <property type="entry name" value="CH_dom"/>
</dbReference>
<dbReference type="FunFam" id="1.10.418.10:FF:000023">
    <property type="entry name" value="EH domain-binding protein 1 isoform X1"/>
    <property type="match status" value="1"/>
</dbReference>
<evidence type="ECO:0000256" key="1">
    <source>
        <dbReference type="ARBA" id="ARBA00004177"/>
    </source>
</evidence>
<evidence type="ECO:0000256" key="4">
    <source>
        <dbReference type="ARBA" id="ARBA00022753"/>
    </source>
</evidence>
<keyword evidence="14" id="KW-1185">Reference proteome</keyword>
<dbReference type="PROSITE" id="PS51848">
    <property type="entry name" value="BMERB"/>
    <property type="match status" value="1"/>
</dbReference>
<dbReference type="Pfam" id="PF00307">
    <property type="entry name" value="CH"/>
    <property type="match status" value="1"/>
</dbReference>
<evidence type="ECO:0000313" key="14">
    <source>
        <dbReference type="Proteomes" id="UP000225706"/>
    </source>
</evidence>
<dbReference type="PANTHER" id="PTHR23167">
    <property type="entry name" value="CALPONIN HOMOLOGY DOMAIN-CONTAINING PROTEIN DDB_G0272472-RELATED"/>
    <property type="match status" value="1"/>
</dbReference>
<name>A0A2B4SSE8_STYPI</name>
<feature type="compositionally biased region" description="Low complexity" evidence="9">
    <location>
        <begin position="591"/>
        <end position="610"/>
    </location>
</feature>
<dbReference type="Gene3D" id="2.10.110.10">
    <property type="entry name" value="Cysteine Rich Protein"/>
    <property type="match status" value="1"/>
</dbReference>
<dbReference type="SMART" id="SM01203">
    <property type="entry name" value="DUF3585"/>
    <property type="match status" value="1"/>
</dbReference>
<dbReference type="SMART" id="SM00033">
    <property type="entry name" value="CH"/>
    <property type="match status" value="1"/>
</dbReference>
<evidence type="ECO:0000256" key="3">
    <source>
        <dbReference type="ARBA" id="ARBA00022723"/>
    </source>
</evidence>
<dbReference type="STRING" id="50429.A0A2B4SSE8"/>
<feature type="compositionally biased region" description="Basic and acidic residues" evidence="9">
    <location>
        <begin position="511"/>
        <end position="537"/>
    </location>
</feature>
<protein>
    <submittedName>
        <fullName evidence="13">MICAL-like protein 2</fullName>
    </submittedName>
</protein>
<dbReference type="InterPro" id="IPR050540">
    <property type="entry name" value="F-actin_Monoox_Mical"/>
</dbReference>
<dbReference type="SUPFAM" id="SSF57716">
    <property type="entry name" value="Glucocorticoid receptor-like (DNA-binding domain)"/>
    <property type="match status" value="1"/>
</dbReference>
<feature type="compositionally biased region" description="Basic and acidic residues" evidence="9">
    <location>
        <begin position="372"/>
        <end position="386"/>
    </location>
</feature>
<comment type="caution">
    <text evidence="13">The sequence shown here is derived from an EMBL/GenBank/DDBJ whole genome shotgun (WGS) entry which is preliminary data.</text>
</comment>
<feature type="region of interest" description="Disordered" evidence="9">
    <location>
        <begin position="301"/>
        <end position="332"/>
    </location>
</feature>
<feature type="compositionally biased region" description="Polar residues" evidence="9">
    <location>
        <begin position="801"/>
        <end position="810"/>
    </location>
</feature>
<sequence>MEQDPKAAKTSFSGTRSLLFWCRQQTESYNDVNVYNMSTSWRDGLAFCAIIHRYRPDLIEFERLSKENIMENNELAFSLAEKHFGIPIVLDAGDMVENVIPDKLSVITYVSQLYEYFKNKTPANQGYSTKMNIQPKARSDSTGHKGSKRISPSHQIYLLSGHAKRVATALRNVFKSDAKEESTKSKEHGQGSKYLSVEPLRTSLETNRSTDELVPSAPRKSPMLGNDCFICHNRVFLMERLIAERKLFHRACFRCDKCRACLRPGTYHYFPDTKKFCCLFDCPGGQKENPIKIKLEPLTNAAQQKQTQKGPSLESSPNLSDSNSTKLSDKSPLQRQFSVVKKNAITLAALPQPLTRGKPRVVKSPKQSRSSQRYDRSKVKKIEQGEKKRRFSGGGRLRKKREGKGKYFDSEELGDKENSSWSPENKRRAPDISQVSKLNESDSVKSSCSELVNKTLSVEVPYESSETSSPKLLLESKEQQEEEVEKLKQKSDDQRSTKDPESPSVNLFFSFKEELLKRATEGKGSIEDDKVSKKGDTECVSPEFWNQGHKTKHGNSGTGDGDSLANESDSQVNASVEENLEKPDNQHKFSESSVQSDSTKSTKSQKTSVSEETEPSAAAKSVQRLREKFLNINDMIDEKHKNNVAKKSVEIQRELRCISAWKQQTEAHQVTSRKHSIGSGKAGEVKKPSFGTSRRSVKELRKMYMDNGSSGRKSVKGKSDLTLGKSDLVSSKSSSSSAGIEQKSSITDKTADFPLNESKKKHDSSEHGSEESTEPADDHTSESKDENNSSDTKDVEFATLPGTSTDSMQSIDTNDNIVIINVDHTQVDESVSSDSQISGEPHATENDYSIAKSDQVSSEVPSLQVDPASPQSPNSERHSPGLKRHSASHDSGIDMPLYTQSNFLSSLSADDKISARNLKVAAEFSFSGSDSSVSPTEKQMPNENMKDLQISSNPSSPVVGYSPEIQWSLPLSNGHRASLSDSSSSCSSPRMSIIIAQEASTTKINSRFFTVETMEPRDLEYHRIAEEYKCVMEVEGEFCFGRENSRTSRAERDAIFSLRNAKNRSCNSTDLIKEEEITLSPAEIDAELQSLEVLHGELERRGVEIEHNLRESMDSERPFNDCEEELLRDWLGVVHERNVILRRESELIYLLQSHNYEERYRTVEGELRKLVAMRDEVKSSDDLKRERELLSELLELVQKRSFIVDSLEEERVREIHEDEKVEQALTDGIVAVPEKSWDQRPDCTKVAFSRFYC</sequence>
<evidence type="ECO:0000313" key="13">
    <source>
        <dbReference type="EMBL" id="PFX32013.1"/>
    </source>
</evidence>
<reference evidence="14" key="1">
    <citation type="journal article" date="2017" name="bioRxiv">
        <title>Comparative analysis of the genomes of Stylophora pistillata and Acropora digitifera provides evidence for extensive differences between species of corals.</title>
        <authorList>
            <person name="Voolstra C.R."/>
            <person name="Li Y."/>
            <person name="Liew Y.J."/>
            <person name="Baumgarten S."/>
            <person name="Zoccola D."/>
            <person name="Flot J.-F."/>
            <person name="Tambutte S."/>
            <person name="Allemand D."/>
            <person name="Aranda M."/>
        </authorList>
    </citation>
    <scope>NUCLEOTIDE SEQUENCE [LARGE SCALE GENOMIC DNA]</scope>
</reference>
<feature type="domain" description="Calponin-homology (CH)" evidence="10">
    <location>
        <begin position="12"/>
        <end position="118"/>
    </location>
</feature>
<feature type="region of interest" description="Disordered" evidence="9">
    <location>
        <begin position="177"/>
        <end position="200"/>
    </location>
</feature>
<keyword evidence="5 8" id="KW-0862">Zinc</keyword>
<dbReference type="PROSITE" id="PS00478">
    <property type="entry name" value="LIM_DOMAIN_1"/>
    <property type="match status" value="1"/>
</dbReference>
<dbReference type="OrthoDB" id="20799at2759"/>
<feature type="compositionally biased region" description="Polar residues" evidence="9">
    <location>
        <begin position="852"/>
        <end position="861"/>
    </location>
</feature>
<feature type="compositionally biased region" description="Basic and acidic residues" evidence="9">
    <location>
        <begin position="404"/>
        <end position="430"/>
    </location>
</feature>
<organism evidence="13 14">
    <name type="scientific">Stylophora pistillata</name>
    <name type="common">Smooth cauliflower coral</name>
    <dbReference type="NCBI Taxonomy" id="50429"/>
    <lineage>
        <taxon>Eukaryota</taxon>
        <taxon>Metazoa</taxon>
        <taxon>Cnidaria</taxon>
        <taxon>Anthozoa</taxon>
        <taxon>Hexacorallia</taxon>
        <taxon>Scleractinia</taxon>
        <taxon>Astrocoeniina</taxon>
        <taxon>Pocilloporidae</taxon>
        <taxon>Stylophora</taxon>
    </lineage>
</organism>